<name>A0A8J2PM31_9HEXA</name>
<proteinExistence type="predicted"/>
<accession>A0A8J2PM31</accession>
<organism evidence="1 2">
    <name type="scientific">Allacma fusca</name>
    <dbReference type="NCBI Taxonomy" id="39272"/>
    <lineage>
        <taxon>Eukaryota</taxon>
        <taxon>Metazoa</taxon>
        <taxon>Ecdysozoa</taxon>
        <taxon>Arthropoda</taxon>
        <taxon>Hexapoda</taxon>
        <taxon>Collembola</taxon>
        <taxon>Symphypleona</taxon>
        <taxon>Sminthuridae</taxon>
        <taxon>Allacma</taxon>
    </lineage>
</organism>
<reference evidence="1" key="1">
    <citation type="submission" date="2021-06" db="EMBL/GenBank/DDBJ databases">
        <authorList>
            <person name="Hodson N. C."/>
            <person name="Mongue J. A."/>
            <person name="Jaron S. K."/>
        </authorList>
    </citation>
    <scope>NUCLEOTIDE SEQUENCE</scope>
</reference>
<evidence type="ECO:0000313" key="2">
    <source>
        <dbReference type="Proteomes" id="UP000708208"/>
    </source>
</evidence>
<dbReference type="AlphaFoldDB" id="A0A8J2PM31"/>
<evidence type="ECO:0000313" key="1">
    <source>
        <dbReference type="EMBL" id="CAG7828689.1"/>
    </source>
</evidence>
<gene>
    <name evidence="1" type="ORF">AFUS01_LOCUS38598</name>
</gene>
<keyword evidence="2" id="KW-1185">Reference proteome</keyword>
<protein>
    <submittedName>
        <fullName evidence="1">Uncharacterized protein</fullName>
    </submittedName>
</protein>
<dbReference type="EMBL" id="CAJVCH010548371">
    <property type="protein sequence ID" value="CAG7828689.1"/>
    <property type="molecule type" value="Genomic_DNA"/>
</dbReference>
<sequence length="274" mass="31220">MAPEEISDIVGHVQVNEFNATNNKITEDCFEQELENTKRSNFHVCRAHMMKTLLLELRAHYPNQSDVVHDVKYLLKKSYADIFGIIFCNAPVVARVAGSIDKSPIYKSTCFEIVFRDVASNITDDASKDKSTKPNAYLLQHSSFFSRDGPQLLSNLVGKFKFNHAKHWMMNVAKYDKFVMAEQGRMSGKHIVFDMWYSESEMVDNALIDILCVFEEVSTCPDHTVTTPLATGQYWQKTTAKIVADMNGEAKLRRCSHEGCANQLVSQRLQYQTQ</sequence>
<dbReference type="OrthoDB" id="8298976at2759"/>
<comment type="caution">
    <text evidence="1">The sequence shown here is derived from an EMBL/GenBank/DDBJ whole genome shotgun (WGS) entry which is preliminary data.</text>
</comment>
<dbReference type="Proteomes" id="UP000708208">
    <property type="component" value="Unassembled WGS sequence"/>
</dbReference>